<comment type="caution">
    <text evidence="1">The sequence shown here is derived from an EMBL/GenBank/DDBJ whole genome shotgun (WGS) entry which is preliminary data.</text>
</comment>
<sequence length="213" mass="24280">MLNVTMALNLSHEPPPTVDLNVFYATKRLAQPPIICRTTHKQPFKFIAHRFSGDYHSSTPMAQKPRWSTPRKWRIIPSSSGFSLLHSWTYLRKGQDIPIGACISPMSAADLQRPFPITAAELTGNFCETLTYGMYLVTCTFCARTLFLTGSGQEESWRRLHKIRWLMTLVAFALLSLYTFDVEIGLLHNFRAFIDAEDAETEFSNISDWINIA</sequence>
<dbReference type="Proteomes" id="UP000559027">
    <property type="component" value="Unassembled WGS sequence"/>
</dbReference>
<dbReference type="AlphaFoldDB" id="A0A8H5CQX6"/>
<dbReference type="EMBL" id="JAACJO010000037">
    <property type="protein sequence ID" value="KAF5345978.1"/>
    <property type="molecule type" value="Genomic_DNA"/>
</dbReference>
<dbReference type="OrthoDB" id="3357408at2759"/>
<proteinExistence type="predicted"/>
<evidence type="ECO:0000313" key="1">
    <source>
        <dbReference type="EMBL" id="KAF5345978.1"/>
    </source>
</evidence>
<keyword evidence="2" id="KW-1185">Reference proteome</keyword>
<accession>A0A8H5CQX6</accession>
<gene>
    <name evidence="1" type="ORF">D9756_010907</name>
</gene>
<name>A0A8H5CQX6_9AGAR</name>
<reference evidence="1 2" key="1">
    <citation type="journal article" date="2020" name="ISME J.">
        <title>Uncovering the hidden diversity of litter-decomposition mechanisms in mushroom-forming fungi.</title>
        <authorList>
            <person name="Floudas D."/>
            <person name="Bentzer J."/>
            <person name="Ahren D."/>
            <person name="Johansson T."/>
            <person name="Persson P."/>
            <person name="Tunlid A."/>
        </authorList>
    </citation>
    <scope>NUCLEOTIDE SEQUENCE [LARGE SCALE GENOMIC DNA]</scope>
    <source>
        <strain evidence="1 2">CBS 146.42</strain>
    </source>
</reference>
<organism evidence="1 2">
    <name type="scientific">Leucocoprinus leucothites</name>
    <dbReference type="NCBI Taxonomy" id="201217"/>
    <lineage>
        <taxon>Eukaryota</taxon>
        <taxon>Fungi</taxon>
        <taxon>Dikarya</taxon>
        <taxon>Basidiomycota</taxon>
        <taxon>Agaricomycotina</taxon>
        <taxon>Agaricomycetes</taxon>
        <taxon>Agaricomycetidae</taxon>
        <taxon>Agaricales</taxon>
        <taxon>Agaricineae</taxon>
        <taxon>Agaricaceae</taxon>
        <taxon>Leucocoprinus</taxon>
    </lineage>
</organism>
<protein>
    <submittedName>
        <fullName evidence="1">Uncharacterized protein</fullName>
    </submittedName>
</protein>
<evidence type="ECO:0000313" key="2">
    <source>
        <dbReference type="Proteomes" id="UP000559027"/>
    </source>
</evidence>